<dbReference type="InterPro" id="IPR020846">
    <property type="entry name" value="MFS_dom"/>
</dbReference>
<feature type="transmembrane region" description="Helical" evidence="4">
    <location>
        <begin position="309"/>
        <end position="328"/>
    </location>
</feature>
<keyword evidence="3 4" id="KW-0472">Membrane</keyword>
<dbReference type="PANTHER" id="PTHR42910">
    <property type="entry name" value="TRANSPORTER SCO4007-RELATED"/>
    <property type="match status" value="1"/>
</dbReference>
<dbReference type="PROSITE" id="PS51257">
    <property type="entry name" value="PROKAR_LIPOPROTEIN"/>
    <property type="match status" value="1"/>
</dbReference>
<dbReference type="Proteomes" id="UP001144805">
    <property type="component" value="Unassembled WGS sequence"/>
</dbReference>
<feature type="transmembrane region" description="Helical" evidence="4">
    <location>
        <begin position="12"/>
        <end position="37"/>
    </location>
</feature>
<evidence type="ECO:0000313" key="7">
    <source>
        <dbReference type="Proteomes" id="UP001144805"/>
    </source>
</evidence>
<organism evidence="6 7">
    <name type="scientific">Kaistia nematophila</name>
    <dbReference type="NCBI Taxonomy" id="2994654"/>
    <lineage>
        <taxon>Bacteria</taxon>
        <taxon>Pseudomonadati</taxon>
        <taxon>Pseudomonadota</taxon>
        <taxon>Alphaproteobacteria</taxon>
        <taxon>Hyphomicrobiales</taxon>
        <taxon>Kaistiaceae</taxon>
        <taxon>Kaistia</taxon>
    </lineage>
</organism>
<feature type="transmembrane region" description="Helical" evidence="4">
    <location>
        <begin position="88"/>
        <end position="106"/>
    </location>
</feature>
<dbReference type="InterPro" id="IPR011701">
    <property type="entry name" value="MFS"/>
</dbReference>
<protein>
    <submittedName>
        <fullName evidence="6">MFS transporter</fullName>
    </submittedName>
</protein>
<dbReference type="EMBL" id="JAPKNK010000003">
    <property type="protein sequence ID" value="MCX5569527.1"/>
    <property type="molecule type" value="Genomic_DNA"/>
</dbReference>
<name>A0A9X3E2N9_9HYPH</name>
<accession>A0A9X3E2N9</accession>
<evidence type="ECO:0000256" key="1">
    <source>
        <dbReference type="ARBA" id="ARBA00022692"/>
    </source>
</evidence>
<dbReference type="PANTHER" id="PTHR42910:SF1">
    <property type="entry name" value="MAJOR FACILITATOR SUPERFAMILY (MFS) PROFILE DOMAIN-CONTAINING PROTEIN"/>
    <property type="match status" value="1"/>
</dbReference>
<dbReference type="Pfam" id="PF07690">
    <property type="entry name" value="MFS_1"/>
    <property type="match status" value="2"/>
</dbReference>
<dbReference type="GO" id="GO:0022857">
    <property type="term" value="F:transmembrane transporter activity"/>
    <property type="evidence" value="ECO:0007669"/>
    <property type="project" value="InterPro"/>
</dbReference>
<dbReference type="AlphaFoldDB" id="A0A9X3E2N9"/>
<feature type="transmembrane region" description="Helical" evidence="4">
    <location>
        <begin position="258"/>
        <end position="277"/>
    </location>
</feature>
<evidence type="ECO:0000256" key="3">
    <source>
        <dbReference type="ARBA" id="ARBA00023136"/>
    </source>
</evidence>
<feature type="transmembrane region" description="Helical" evidence="4">
    <location>
        <begin position="227"/>
        <end position="246"/>
    </location>
</feature>
<evidence type="ECO:0000313" key="6">
    <source>
        <dbReference type="EMBL" id="MCX5569527.1"/>
    </source>
</evidence>
<feature type="domain" description="Major facilitator superfamily (MFS) profile" evidence="5">
    <location>
        <begin position="16"/>
        <end position="406"/>
    </location>
</feature>
<evidence type="ECO:0000256" key="2">
    <source>
        <dbReference type="ARBA" id="ARBA00022989"/>
    </source>
</evidence>
<comment type="caution">
    <text evidence="6">The sequence shown here is derived from an EMBL/GenBank/DDBJ whole genome shotgun (WGS) entry which is preliminary data.</text>
</comment>
<reference evidence="6" key="1">
    <citation type="submission" date="2022-11" db="EMBL/GenBank/DDBJ databases">
        <title>Biodiversity and phylogenetic relationships of bacteria.</title>
        <authorList>
            <person name="Machado R.A.R."/>
            <person name="Bhat A."/>
            <person name="Loulou A."/>
            <person name="Kallel S."/>
        </authorList>
    </citation>
    <scope>NUCLEOTIDE SEQUENCE</scope>
    <source>
        <strain evidence="6">K-TC2</strain>
    </source>
</reference>
<dbReference type="Gene3D" id="1.20.1250.20">
    <property type="entry name" value="MFS general substrate transporter like domains"/>
    <property type="match status" value="1"/>
</dbReference>
<feature type="transmembrane region" description="Helical" evidence="4">
    <location>
        <begin position="170"/>
        <end position="192"/>
    </location>
</feature>
<feature type="transmembrane region" description="Helical" evidence="4">
    <location>
        <begin position="112"/>
        <end position="134"/>
    </location>
</feature>
<evidence type="ECO:0000259" key="5">
    <source>
        <dbReference type="PROSITE" id="PS50850"/>
    </source>
</evidence>
<feature type="transmembrane region" description="Helical" evidence="4">
    <location>
        <begin position="349"/>
        <end position="368"/>
    </location>
</feature>
<feature type="transmembrane region" description="Helical" evidence="4">
    <location>
        <begin position="146"/>
        <end position="164"/>
    </location>
</feature>
<keyword evidence="7" id="KW-1185">Reference proteome</keyword>
<proteinExistence type="predicted"/>
<dbReference type="PROSITE" id="PS50850">
    <property type="entry name" value="MFS"/>
    <property type="match status" value="1"/>
</dbReference>
<feature type="transmembrane region" description="Helical" evidence="4">
    <location>
        <begin position="57"/>
        <end position="76"/>
    </location>
</feature>
<feature type="transmembrane region" description="Helical" evidence="4">
    <location>
        <begin position="284"/>
        <end position="303"/>
    </location>
</feature>
<evidence type="ECO:0000256" key="4">
    <source>
        <dbReference type="SAM" id="Phobius"/>
    </source>
</evidence>
<dbReference type="CDD" id="cd17324">
    <property type="entry name" value="MFS_NepI_like"/>
    <property type="match status" value="1"/>
</dbReference>
<dbReference type="InterPro" id="IPR036259">
    <property type="entry name" value="MFS_trans_sf"/>
</dbReference>
<keyword evidence="2 4" id="KW-1133">Transmembrane helix</keyword>
<gene>
    <name evidence="6" type="ORF">OSH07_10025</name>
</gene>
<keyword evidence="1 4" id="KW-0812">Transmembrane</keyword>
<sequence length="406" mass="42144">MRLPDPSGVGPAPAPATISAPLTFLMAAACGAIVANLYYAQPLIALIGPDVGLPPKLASLVVTLTQIGYGLGLMLMVPLGDIIENKKLVLIAVGVTAFALLLAAVAPSALPFLGAVLFIGICSSIAQVLVPMAAHMASDAERGRTVGNVMGGLMVGILFARPLAGVLADLIGWRGVFFASAALMIGLALLLLRHLPQRHPHSGHTYAQLIGSLWSIFRDTPILRRRAFYQFALFADFSLFWTSAPLELAGEPFHLTQTQIAVFALAGAAGAISAPFAGRLADRGFGRIGTGLAIAGVLIAFALSGLVSVGSIAALVIAAILLDFCVQANMVFGQRSLFMLAPAIRSRLSGIYVATIFMGGAVGSAIASPLYETFGWAGILTAGIAFPLAAFLFYLTELFGSRAVAR</sequence>
<feature type="transmembrane region" description="Helical" evidence="4">
    <location>
        <begin position="374"/>
        <end position="396"/>
    </location>
</feature>
<dbReference type="RefSeq" id="WP_266338491.1">
    <property type="nucleotide sequence ID" value="NZ_JAPKNK010000003.1"/>
</dbReference>
<dbReference type="SUPFAM" id="SSF103473">
    <property type="entry name" value="MFS general substrate transporter"/>
    <property type="match status" value="1"/>
</dbReference>